<gene>
    <name evidence="1" type="ORF">GCM10010357_32980</name>
</gene>
<reference evidence="1 2" key="1">
    <citation type="journal article" date="2019" name="Int. J. Syst. Evol. Microbiol.">
        <title>The Global Catalogue of Microorganisms (GCM) 10K type strain sequencing project: providing services to taxonomists for standard genome sequencing and annotation.</title>
        <authorList>
            <consortium name="The Broad Institute Genomics Platform"/>
            <consortium name="The Broad Institute Genome Sequencing Center for Infectious Disease"/>
            <person name="Wu L."/>
            <person name="Ma J."/>
        </authorList>
    </citation>
    <scope>NUCLEOTIDE SEQUENCE [LARGE SCALE GENOMIC DNA]</scope>
    <source>
        <strain evidence="1 2">JCM 4788</strain>
    </source>
</reference>
<proteinExistence type="predicted"/>
<name>A0ABN0YTU7_9ACTN</name>
<sequence length="104" mass="11669">MLYVLLATHSPEACPTSNSRTKELLLQVAPDIPGIAEKSGVTILAGPFVNREHMVIVITEAEKSENLDRFLVDSRIAQWNRVHILPSLKMEEVLDQVRESESVF</sequence>
<evidence type="ECO:0008006" key="3">
    <source>
        <dbReference type="Google" id="ProtNLM"/>
    </source>
</evidence>
<evidence type="ECO:0000313" key="2">
    <source>
        <dbReference type="Proteomes" id="UP001500879"/>
    </source>
</evidence>
<protein>
    <recommendedName>
        <fullName evidence="3">YCII-related domain-containing protein</fullName>
    </recommendedName>
</protein>
<dbReference type="EMBL" id="BAAABX010000035">
    <property type="protein sequence ID" value="GAA0409319.1"/>
    <property type="molecule type" value="Genomic_DNA"/>
</dbReference>
<organism evidence="1 2">
    <name type="scientific">Streptomyces luteireticuli</name>
    <dbReference type="NCBI Taxonomy" id="173858"/>
    <lineage>
        <taxon>Bacteria</taxon>
        <taxon>Bacillati</taxon>
        <taxon>Actinomycetota</taxon>
        <taxon>Actinomycetes</taxon>
        <taxon>Kitasatosporales</taxon>
        <taxon>Streptomycetaceae</taxon>
        <taxon>Streptomyces</taxon>
    </lineage>
</organism>
<accession>A0ABN0YTU7</accession>
<evidence type="ECO:0000313" key="1">
    <source>
        <dbReference type="EMBL" id="GAA0409319.1"/>
    </source>
</evidence>
<dbReference type="RefSeq" id="WP_344024798.1">
    <property type="nucleotide sequence ID" value="NZ_BAAABX010000035.1"/>
</dbReference>
<dbReference type="Proteomes" id="UP001500879">
    <property type="component" value="Unassembled WGS sequence"/>
</dbReference>
<comment type="caution">
    <text evidence="1">The sequence shown here is derived from an EMBL/GenBank/DDBJ whole genome shotgun (WGS) entry which is preliminary data.</text>
</comment>
<keyword evidence="2" id="KW-1185">Reference proteome</keyword>